<reference evidence="3 4" key="1">
    <citation type="submission" date="2019-03" db="EMBL/GenBank/DDBJ databases">
        <title>Genomic Encyclopedia of Type Strains, Phase IV (KMG-IV): sequencing the most valuable type-strain genomes for metagenomic binning, comparative biology and taxonomic classification.</title>
        <authorList>
            <person name="Goeker M."/>
        </authorList>
    </citation>
    <scope>NUCLEOTIDE SEQUENCE [LARGE SCALE GENOMIC DNA]</scope>
    <source>
        <strain evidence="3 4">DSM 19610</strain>
    </source>
</reference>
<feature type="domain" description="CYTH" evidence="2">
    <location>
        <begin position="2"/>
        <end position="149"/>
    </location>
</feature>
<dbReference type="PIRSF" id="PIRSF016487">
    <property type="entry name" value="CYTH_UCP016487"/>
    <property type="match status" value="1"/>
</dbReference>
<dbReference type="PANTHER" id="PTHR40114:SF1">
    <property type="entry name" value="SLR0698 PROTEIN"/>
    <property type="match status" value="1"/>
</dbReference>
<dbReference type="CDD" id="cd07891">
    <property type="entry name" value="CYTH-like_CthTTM-like_1"/>
    <property type="match status" value="1"/>
</dbReference>
<comment type="caution">
    <text evidence="3">The sequence shown here is derived from an EMBL/GenBank/DDBJ whole genome shotgun (WGS) entry which is preliminary data.</text>
</comment>
<dbReference type="InterPro" id="IPR023577">
    <property type="entry name" value="CYTH_domain"/>
</dbReference>
<keyword evidence="4" id="KW-1185">Reference proteome</keyword>
<dbReference type="PROSITE" id="PS51707">
    <property type="entry name" value="CYTH"/>
    <property type="match status" value="1"/>
</dbReference>
<dbReference type="Pfam" id="PF01928">
    <property type="entry name" value="CYTH"/>
    <property type="match status" value="1"/>
</dbReference>
<dbReference type="SMART" id="SM01118">
    <property type="entry name" value="CYTH"/>
    <property type="match status" value="1"/>
</dbReference>
<dbReference type="InterPro" id="IPR033469">
    <property type="entry name" value="CYTH-like_dom_sf"/>
</dbReference>
<dbReference type="Gene3D" id="2.40.320.10">
    <property type="entry name" value="Hypothetical Protein Pfu-838710-001"/>
    <property type="match status" value="1"/>
</dbReference>
<dbReference type="RefSeq" id="WP_132972200.1">
    <property type="nucleotide sequence ID" value="NZ_SMFX01000001.1"/>
</dbReference>
<dbReference type="PANTHER" id="PTHR40114">
    <property type="entry name" value="SLR0698 PROTEIN"/>
    <property type="match status" value="1"/>
</dbReference>
<feature type="active site" description="Proton acceptor" evidence="1">
    <location>
        <position position="30"/>
    </location>
</feature>
<dbReference type="SUPFAM" id="SSF55154">
    <property type="entry name" value="CYTH-like phosphatases"/>
    <property type="match status" value="1"/>
</dbReference>
<dbReference type="InterPro" id="IPR012042">
    <property type="entry name" value="NeuTTM/CthTTM-like"/>
</dbReference>
<dbReference type="AlphaFoldDB" id="A0A4R1HDL5"/>
<sequence length="155" mass="18196">MGVEIERKFLVRSDSWQVHAGNGSRYRQGYLSHDPQRCVRIRISGDDAWLNIKCATSPIRRLEYDYPVPLEDAQEMLQMLRSDDCIDKVRYPVRHGRHVWEVDVFEGSNAGLIVAEIELDDEDETFEKPDWLGEEVSDDPRYYNMNLAKQPYSTW</sequence>
<evidence type="ECO:0000313" key="4">
    <source>
        <dbReference type="Proteomes" id="UP000295707"/>
    </source>
</evidence>
<dbReference type="Proteomes" id="UP000295707">
    <property type="component" value="Unassembled WGS sequence"/>
</dbReference>
<protein>
    <submittedName>
        <fullName evidence="3">Adenylate cyclase</fullName>
    </submittedName>
</protein>
<accession>A0A4R1HDL5</accession>
<gene>
    <name evidence="3" type="ORF">DFR30_1673</name>
</gene>
<evidence type="ECO:0000256" key="1">
    <source>
        <dbReference type="PIRSR" id="PIRSR016487-1"/>
    </source>
</evidence>
<evidence type="ECO:0000259" key="2">
    <source>
        <dbReference type="PROSITE" id="PS51707"/>
    </source>
</evidence>
<proteinExistence type="predicted"/>
<dbReference type="EMBL" id="SMFX01000001">
    <property type="protein sequence ID" value="TCK18395.1"/>
    <property type="molecule type" value="Genomic_DNA"/>
</dbReference>
<dbReference type="OrthoDB" id="9805588at2"/>
<organism evidence="3 4">
    <name type="scientific">Thiogranum longum</name>
    <dbReference type="NCBI Taxonomy" id="1537524"/>
    <lineage>
        <taxon>Bacteria</taxon>
        <taxon>Pseudomonadati</taxon>
        <taxon>Pseudomonadota</taxon>
        <taxon>Gammaproteobacteria</taxon>
        <taxon>Chromatiales</taxon>
        <taxon>Ectothiorhodospiraceae</taxon>
        <taxon>Thiogranum</taxon>
    </lineage>
</organism>
<name>A0A4R1HDL5_9GAMM</name>
<evidence type="ECO:0000313" key="3">
    <source>
        <dbReference type="EMBL" id="TCK18395.1"/>
    </source>
</evidence>